<evidence type="ECO:0000313" key="3">
    <source>
        <dbReference type="Proteomes" id="UP001160148"/>
    </source>
</evidence>
<dbReference type="PANTHER" id="PTHR47611">
    <property type="entry name" value="HAT DIMERISATION DOMAIN, C-TERMINAL"/>
    <property type="match status" value="1"/>
</dbReference>
<evidence type="ECO:0000259" key="1">
    <source>
        <dbReference type="Pfam" id="PF05699"/>
    </source>
</evidence>
<dbReference type="EMBL" id="CARXXK010000005">
    <property type="protein sequence ID" value="CAI6367856.1"/>
    <property type="molecule type" value="Genomic_DNA"/>
</dbReference>
<gene>
    <name evidence="2" type="ORF">MEUPH1_LOCUS22278</name>
</gene>
<name>A0AAV0XK86_9HEMI</name>
<dbReference type="Pfam" id="PF05699">
    <property type="entry name" value="Dimer_Tnp_hAT"/>
    <property type="match status" value="1"/>
</dbReference>
<accession>A0AAV0XK86</accession>
<comment type="caution">
    <text evidence="2">The sequence shown here is derived from an EMBL/GenBank/DDBJ whole genome shotgun (WGS) entry which is preliminary data.</text>
</comment>
<dbReference type="GO" id="GO:0046983">
    <property type="term" value="F:protein dimerization activity"/>
    <property type="evidence" value="ECO:0007669"/>
    <property type="project" value="InterPro"/>
</dbReference>
<protein>
    <recommendedName>
        <fullName evidence="1">HAT C-terminal dimerisation domain-containing protein</fullName>
    </recommendedName>
</protein>
<dbReference type="InterPro" id="IPR012337">
    <property type="entry name" value="RNaseH-like_sf"/>
</dbReference>
<feature type="domain" description="HAT C-terminal dimerisation" evidence="1">
    <location>
        <begin position="41"/>
        <end position="117"/>
    </location>
</feature>
<dbReference type="AlphaFoldDB" id="A0AAV0XK86"/>
<organism evidence="2 3">
    <name type="scientific">Macrosiphum euphorbiae</name>
    <name type="common">potato aphid</name>
    <dbReference type="NCBI Taxonomy" id="13131"/>
    <lineage>
        <taxon>Eukaryota</taxon>
        <taxon>Metazoa</taxon>
        <taxon>Ecdysozoa</taxon>
        <taxon>Arthropoda</taxon>
        <taxon>Hexapoda</taxon>
        <taxon>Insecta</taxon>
        <taxon>Pterygota</taxon>
        <taxon>Neoptera</taxon>
        <taxon>Paraneoptera</taxon>
        <taxon>Hemiptera</taxon>
        <taxon>Sternorrhyncha</taxon>
        <taxon>Aphidomorpha</taxon>
        <taxon>Aphidoidea</taxon>
        <taxon>Aphididae</taxon>
        <taxon>Macrosiphini</taxon>
        <taxon>Macrosiphum</taxon>
    </lineage>
</organism>
<dbReference type="InterPro" id="IPR008906">
    <property type="entry name" value="HATC_C_dom"/>
</dbReference>
<sequence>MNTLENRVEINVGFQINNGALKFLYGDEVHDIKDASTQYHCYLAEPQQRYNFDPFEWWKSHGKKYPLEADLAKKYLSIPATSVSLEPIFSTAGNVVTPKRNCLSPEKCINVLCQNRKLLLQNI</sequence>
<reference evidence="2 3" key="1">
    <citation type="submission" date="2023-01" db="EMBL/GenBank/DDBJ databases">
        <authorList>
            <person name="Whitehead M."/>
        </authorList>
    </citation>
    <scope>NUCLEOTIDE SEQUENCE [LARGE SCALE GENOMIC DNA]</scope>
</reference>
<keyword evidence="3" id="KW-1185">Reference proteome</keyword>
<dbReference type="PANTHER" id="PTHR47611:SF3">
    <property type="entry name" value="HAT C-TERMINAL DIMERISATION DOMAIN-CONTAINING PROTEIN"/>
    <property type="match status" value="1"/>
</dbReference>
<dbReference type="Proteomes" id="UP001160148">
    <property type="component" value="Unassembled WGS sequence"/>
</dbReference>
<proteinExistence type="predicted"/>
<dbReference type="SUPFAM" id="SSF53098">
    <property type="entry name" value="Ribonuclease H-like"/>
    <property type="match status" value="1"/>
</dbReference>
<evidence type="ECO:0000313" key="2">
    <source>
        <dbReference type="EMBL" id="CAI6367856.1"/>
    </source>
</evidence>